<dbReference type="PANTHER" id="PTHR10977">
    <property type="entry name" value="DIPHOSPHOMEVALONATE DECARBOXYLASE"/>
    <property type="match status" value="1"/>
</dbReference>
<evidence type="ECO:0000256" key="7">
    <source>
        <dbReference type="ARBA" id="ARBA00023239"/>
    </source>
</evidence>
<feature type="domain" description="Mvd1 C-terminal" evidence="8">
    <location>
        <begin position="185"/>
        <end position="310"/>
    </location>
</feature>
<proteinExistence type="inferred from homology"/>
<dbReference type="EC" id="4.1.1.33" evidence="2"/>
<sequence length="330" mass="35770">MFRRSSIIGVATAVAHPNIAFIKYWGNRDDALRIPSNGSISMNLDSLATRTTVRFDSRLKSDTLILNQKLQGGKALERVSGFLNIVRQKANLKAFAEVVSENNFPAGGGLASSAAAFAALSLAASKAAGLNLTRQELSALARRGSGSACRSVPAGFVEWLPGSDDEDSYAISIAPPNHWELIDCIAIVETDHKSVGSTEGHQLAATSPLQAARVEDAPRRLDICRRAILNQDFDRFAQIVELDSNLMHAVMMTSNPPLFYWNPASIDLMKRVRSWRDEGLPVCYTLDAGPNVHILCLSEALSEIKFRLQEISAVEQILVARPGGAASLLD</sequence>
<dbReference type="AlphaFoldDB" id="A0A7C4KYS4"/>
<keyword evidence="4" id="KW-0547">Nucleotide-binding</keyword>
<evidence type="ECO:0000313" key="10">
    <source>
        <dbReference type="EMBL" id="HGS86979.1"/>
    </source>
</evidence>
<keyword evidence="6" id="KW-0443">Lipid metabolism</keyword>
<evidence type="ECO:0000256" key="1">
    <source>
        <dbReference type="ARBA" id="ARBA00008831"/>
    </source>
</evidence>
<evidence type="ECO:0000259" key="9">
    <source>
        <dbReference type="Pfam" id="PF22700"/>
    </source>
</evidence>
<dbReference type="InterPro" id="IPR053859">
    <property type="entry name" value="MVD-like_N"/>
</dbReference>
<protein>
    <recommendedName>
        <fullName evidence="2">diphosphomevalonate decarboxylase</fullName>
        <ecNumber evidence="2">4.1.1.33</ecNumber>
    </recommendedName>
</protein>
<dbReference type="Gene3D" id="3.30.70.890">
    <property type="entry name" value="GHMP kinase, C-terminal domain"/>
    <property type="match status" value="1"/>
</dbReference>
<dbReference type="Gene3D" id="3.30.230.10">
    <property type="match status" value="1"/>
</dbReference>
<dbReference type="InterPro" id="IPR020568">
    <property type="entry name" value="Ribosomal_Su5_D2-typ_SF"/>
</dbReference>
<dbReference type="InterPro" id="IPR041431">
    <property type="entry name" value="Mvd1_C"/>
</dbReference>
<dbReference type="Pfam" id="PF22700">
    <property type="entry name" value="MVD-like_N"/>
    <property type="match status" value="1"/>
</dbReference>
<dbReference type="PANTHER" id="PTHR10977:SF3">
    <property type="entry name" value="DIPHOSPHOMEVALONATE DECARBOXYLASE"/>
    <property type="match status" value="1"/>
</dbReference>
<evidence type="ECO:0000256" key="3">
    <source>
        <dbReference type="ARBA" id="ARBA00022516"/>
    </source>
</evidence>
<dbReference type="GO" id="GO:0005829">
    <property type="term" value="C:cytosol"/>
    <property type="evidence" value="ECO:0007669"/>
    <property type="project" value="InterPro"/>
</dbReference>
<dbReference type="EMBL" id="DSXR01000052">
    <property type="protein sequence ID" value="HGS86979.1"/>
    <property type="molecule type" value="Genomic_DNA"/>
</dbReference>
<keyword evidence="7 10" id="KW-0456">Lyase</keyword>
<dbReference type="FunFam" id="3.30.230.10:FF:000072">
    <property type="entry name" value="Diphosphomevalonate decarboxylase"/>
    <property type="match status" value="1"/>
</dbReference>
<keyword evidence="5" id="KW-0067">ATP-binding</keyword>
<evidence type="ECO:0000256" key="6">
    <source>
        <dbReference type="ARBA" id="ARBA00023098"/>
    </source>
</evidence>
<dbReference type="InterPro" id="IPR005935">
    <property type="entry name" value="Mev_decarb"/>
</dbReference>
<gene>
    <name evidence="10" type="primary">mvaD</name>
    <name evidence="10" type="ORF">ENT17_05105</name>
</gene>
<dbReference type="SUPFAM" id="SSF55060">
    <property type="entry name" value="GHMP Kinase, C-terminal domain"/>
    <property type="match status" value="1"/>
</dbReference>
<evidence type="ECO:0000259" key="8">
    <source>
        <dbReference type="Pfam" id="PF18376"/>
    </source>
</evidence>
<evidence type="ECO:0000256" key="4">
    <source>
        <dbReference type="ARBA" id="ARBA00022741"/>
    </source>
</evidence>
<dbReference type="GO" id="GO:0005524">
    <property type="term" value="F:ATP binding"/>
    <property type="evidence" value="ECO:0007669"/>
    <property type="project" value="UniProtKB-KW"/>
</dbReference>
<name>A0A7C4KYS4_9CHLR</name>
<organism evidence="10">
    <name type="scientific">Bellilinea caldifistulae</name>
    <dbReference type="NCBI Taxonomy" id="360411"/>
    <lineage>
        <taxon>Bacteria</taxon>
        <taxon>Bacillati</taxon>
        <taxon>Chloroflexota</taxon>
        <taxon>Anaerolineae</taxon>
        <taxon>Anaerolineales</taxon>
        <taxon>Anaerolineaceae</taxon>
        <taxon>Bellilinea</taxon>
    </lineage>
</organism>
<reference evidence="10" key="1">
    <citation type="journal article" date="2020" name="mSystems">
        <title>Genome- and Community-Level Interaction Insights into Carbon Utilization and Element Cycling Functions of Hydrothermarchaeota in Hydrothermal Sediment.</title>
        <authorList>
            <person name="Zhou Z."/>
            <person name="Liu Y."/>
            <person name="Xu W."/>
            <person name="Pan J."/>
            <person name="Luo Z.H."/>
            <person name="Li M."/>
        </authorList>
    </citation>
    <scope>NUCLEOTIDE SEQUENCE [LARGE SCALE GENOMIC DNA]</scope>
    <source>
        <strain evidence="10">SpSt-556</strain>
    </source>
</reference>
<dbReference type="InterPro" id="IPR036554">
    <property type="entry name" value="GHMP_kinase_C_sf"/>
</dbReference>
<accession>A0A7C4KYS4</accession>
<evidence type="ECO:0000256" key="2">
    <source>
        <dbReference type="ARBA" id="ARBA00012296"/>
    </source>
</evidence>
<dbReference type="NCBIfam" id="TIGR01240">
    <property type="entry name" value="mevDPdecarb"/>
    <property type="match status" value="1"/>
</dbReference>
<dbReference type="GO" id="GO:0004163">
    <property type="term" value="F:diphosphomevalonate decarboxylase activity"/>
    <property type="evidence" value="ECO:0007669"/>
    <property type="project" value="UniProtKB-EC"/>
</dbReference>
<dbReference type="GO" id="GO:0019287">
    <property type="term" value="P:isopentenyl diphosphate biosynthetic process, mevalonate pathway"/>
    <property type="evidence" value="ECO:0007669"/>
    <property type="project" value="InterPro"/>
</dbReference>
<dbReference type="PIRSF" id="PIRSF015950">
    <property type="entry name" value="Mev_P_decrbx"/>
    <property type="match status" value="1"/>
</dbReference>
<comment type="caution">
    <text evidence="10">The sequence shown here is derived from an EMBL/GenBank/DDBJ whole genome shotgun (WGS) entry which is preliminary data.</text>
</comment>
<dbReference type="Pfam" id="PF18376">
    <property type="entry name" value="MDD_C"/>
    <property type="match status" value="1"/>
</dbReference>
<comment type="similarity">
    <text evidence="1">Belongs to the diphosphomevalonate decarboxylase family.</text>
</comment>
<dbReference type="SUPFAM" id="SSF54211">
    <property type="entry name" value="Ribosomal protein S5 domain 2-like"/>
    <property type="match status" value="1"/>
</dbReference>
<keyword evidence="3" id="KW-0444">Lipid biosynthesis</keyword>
<feature type="domain" description="Diphosphomevalonate decarboxylase-like N-terminal" evidence="9">
    <location>
        <begin position="15"/>
        <end position="170"/>
    </location>
</feature>
<dbReference type="InterPro" id="IPR014721">
    <property type="entry name" value="Ribsml_uS5_D2-typ_fold_subgr"/>
</dbReference>
<evidence type="ECO:0000256" key="5">
    <source>
        <dbReference type="ARBA" id="ARBA00022840"/>
    </source>
</evidence>
<dbReference type="InterPro" id="IPR029765">
    <property type="entry name" value="Mev_diP_decarb"/>
</dbReference>